<dbReference type="CDD" id="cd06561">
    <property type="entry name" value="AlkD_like"/>
    <property type="match status" value="1"/>
</dbReference>
<comment type="caution">
    <text evidence="1">The sequence shown here is derived from an EMBL/GenBank/DDBJ whole genome shotgun (WGS) entry which is preliminary data.</text>
</comment>
<proteinExistence type="predicted"/>
<dbReference type="InterPro" id="IPR014825">
    <property type="entry name" value="DNA_alkylation"/>
</dbReference>
<reference evidence="1" key="2">
    <citation type="journal article" date="2021" name="PeerJ">
        <title>Extensive microbial diversity within the chicken gut microbiome revealed by metagenomics and culture.</title>
        <authorList>
            <person name="Gilroy R."/>
            <person name="Ravi A."/>
            <person name="Getino M."/>
            <person name="Pursley I."/>
            <person name="Horton D.L."/>
            <person name="Alikhan N.F."/>
            <person name="Baker D."/>
            <person name="Gharbi K."/>
            <person name="Hall N."/>
            <person name="Watson M."/>
            <person name="Adriaenssens E.M."/>
            <person name="Foster-Nyarko E."/>
            <person name="Jarju S."/>
            <person name="Secka A."/>
            <person name="Antonio M."/>
            <person name="Oren A."/>
            <person name="Chaudhuri R.R."/>
            <person name="La Ragione R."/>
            <person name="Hildebrand F."/>
            <person name="Pallen M.J."/>
        </authorList>
    </citation>
    <scope>NUCLEOTIDE SEQUENCE</scope>
    <source>
        <strain evidence="1">CHK176-22527</strain>
    </source>
</reference>
<dbReference type="AlphaFoldDB" id="A0A9D1KUB0"/>
<protein>
    <submittedName>
        <fullName evidence="1">DNA alkylation repair protein</fullName>
    </submittedName>
</protein>
<gene>
    <name evidence="1" type="ORF">IAD12_01170</name>
</gene>
<dbReference type="PANTHER" id="PTHR34070">
    <property type="entry name" value="ARMADILLO-TYPE FOLD"/>
    <property type="match status" value="1"/>
</dbReference>
<dbReference type="EMBL" id="DVLX01000017">
    <property type="protein sequence ID" value="HIT98852.1"/>
    <property type="molecule type" value="Genomic_DNA"/>
</dbReference>
<dbReference type="Pfam" id="PF08713">
    <property type="entry name" value="DNA_alkylation"/>
    <property type="match status" value="1"/>
</dbReference>
<evidence type="ECO:0000313" key="1">
    <source>
        <dbReference type="EMBL" id="HIT98852.1"/>
    </source>
</evidence>
<reference evidence="1" key="1">
    <citation type="submission" date="2020-10" db="EMBL/GenBank/DDBJ databases">
        <authorList>
            <person name="Gilroy R."/>
        </authorList>
    </citation>
    <scope>NUCLEOTIDE SEQUENCE</scope>
    <source>
        <strain evidence="1">CHK176-22527</strain>
    </source>
</reference>
<accession>A0A9D1KUB0</accession>
<sequence length="238" mass="28344">MAEIRGDDIRKDLFDLRDEEYAEFHRKLVPGEEKIIGIRVPVLRNYAKGLYRSEKENLDEVFGCLKNEYYEEIMLRGMLIGLCKNPDREKFFSMIEEFVPHIRNWGICDVFCGGLKEVKKYKKETYDFLKKYLSSEREFDVRFALVMLTGYYIDEEYIDRVLEISKNIKHEGYYAKMANAWLLSICFVKFYDKTVEFIKGAGLDIFTHNKAIQKARESRRIDPQRKEELLKMKKKDGC</sequence>
<dbReference type="SUPFAM" id="SSF48371">
    <property type="entry name" value="ARM repeat"/>
    <property type="match status" value="1"/>
</dbReference>
<organism evidence="1 2">
    <name type="scientific">Candidatus Allocopromorpha excrementavium</name>
    <dbReference type="NCBI Taxonomy" id="2840741"/>
    <lineage>
        <taxon>Bacteria</taxon>
        <taxon>Bacillati</taxon>
        <taxon>Bacillota</taxon>
        <taxon>Clostridia</taxon>
        <taxon>Eubacteriales</taxon>
        <taxon>Eubacteriaceae</taxon>
        <taxon>Eubacteriaceae incertae sedis</taxon>
        <taxon>Candidatus Allocopromorpha</taxon>
    </lineage>
</organism>
<dbReference type="InterPro" id="IPR016024">
    <property type="entry name" value="ARM-type_fold"/>
</dbReference>
<dbReference type="PANTHER" id="PTHR34070:SF1">
    <property type="entry name" value="DNA ALKYLATION REPAIR PROTEIN"/>
    <property type="match status" value="1"/>
</dbReference>
<name>A0A9D1KUB0_9FIRM</name>
<dbReference type="Proteomes" id="UP000824159">
    <property type="component" value="Unassembled WGS sequence"/>
</dbReference>
<dbReference type="Gene3D" id="1.25.10.90">
    <property type="match status" value="1"/>
</dbReference>
<evidence type="ECO:0000313" key="2">
    <source>
        <dbReference type="Proteomes" id="UP000824159"/>
    </source>
</evidence>